<proteinExistence type="predicted"/>
<dbReference type="EnsemblPlants" id="Kaladp0039s0687.4.v1.1">
    <property type="protein sequence ID" value="Kaladp0039s0687.4.v1.1"/>
    <property type="gene ID" value="Kaladp0039s0687.v1.1"/>
</dbReference>
<organism evidence="4 5">
    <name type="scientific">Kalanchoe fedtschenkoi</name>
    <name type="common">Lavender scallops</name>
    <name type="synonym">South American air plant</name>
    <dbReference type="NCBI Taxonomy" id="63787"/>
    <lineage>
        <taxon>Eukaryota</taxon>
        <taxon>Viridiplantae</taxon>
        <taxon>Streptophyta</taxon>
        <taxon>Embryophyta</taxon>
        <taxon>Tracheophyta</taxon>
        <taxon>Spermatophyta</taxon>
        <taxon>Magnoliopsida</taxon>
        <taxon>eudicotyledons</taxon>
        <taxon>Gunneridae</taxon>
        <taxon>Pentapetalae</taxon>
        <taxon>Saxifragales</taxon>
        <taxon>Crassulaceae</taxon>
        <taxon>Kalanchoe</taxon>
    </lineage>
</organism>
<dbReference type="EnsemblPlants" id="Kaladp0039s0687.5.v1.1">
    <property type="protein sequence ID" value="Kaladp0039s0687.5.v1.1"/>
    <property type="gene ID" value="Kaladp0039s0687.v1.1"/>
</dbReference>
<reference evidence="4" key="1">
    <citation type="submission" date="2021-01" db="UniProtKB">
        <authorList>
            <consortium name="EnsemblPlants"/>
        </authorList>
    </citation>
    <scope>IDENTIFICATION</scope>
</reference>
<dbReference type="AlphaFoldDB" id="A0A7N0TMF6"/>
<keyword evidence="1" id="KW-0863">Zinc-finger</keyword>
<keyword evidence="1" id="KW-0479">Metal-binding</keyword>
<dbReference type="Gene3D" id="3.30.40.10">
    <property type="entry name" value="Zinc/RING finger domain, C3HC4 (zinc finger)"/>
    <property type="match status" value="1"/>
</dbReference>
<dbReference type="EnsemblPlants" id="Kaladp0039s0687.1.v1.1">
    <property type="protein sequence ID" value="Kaladp0039s0687.1.v1.1"/>
    <property type="gene ID" value="Kaladp0039s0687.v1.1"/>
</dbReference>
<keyword evidence="5" id="KW-1185">Reference proteome</keyword>
<dbReference type="Pfam" id="PF13920">
    <property type="entry name" value="zf-C3HC4_3"/>
    <property type="match status" value="1"/>
</dbReference>
<feature type="compositionally biased region" description="Polar residues" evidence="2">
    <location>
        <begin position="310"/>
        <end position="324"/>
    </location>
</feature>
<dbReference type="Gramene" id="Kaladp0039s0687.5.v1.1">
    <property type="protein sequence ID" value="Kaladp0039s0687.5.v1.1"/>
    <property type="gene ID" value="Kaladp0039s0687.v1.1"/>
</dbReference>
<evidence type="ECO:0000313" key="5">
    <source>
        <dbReference type="Proteomes" id="UP000594263"/>
    </source>
</evidence>
<protein>
    <recommendedName>
        <fullName evidence="3">RING-type domain-containing protein</fullName>
    </recommendedName>
</protein>
<feature type="domain" description="RING-type" evidence="3">
    <location>
        <begin position="772"/>
        <end position="811"/>
    </location>
</feature>
<dbReference type="PROSITE" id="PS50089">
    <property type="entry name" value="ZF_RING_2"/>
    <property type="match status" value="1"/>
</dbReference>
<dbReference type="Gramene" id="Kaladp0039s0687.1.v1.1">
    <property type="protein sequence ID" value="Kaladp0039s0687.1.v1.1"/>
    <property type="gene ID" value="Kaladp0039s0687.v1.1"/>
</dbReference>
<feature type="compositionally biased region" description="Basic and acidic residues" evidence="2">
    <location>
        <begin position="646"/>
        <end position="656"/>
    </location>
</feature>
<dbReference type="InterPro" id="IPR013083">
    <property type="entry name" value="Znf_RING/FYVE/PHD"/>
</dbReference>
<keyword evidence="1" id="KW-0862">Zinc</keyword>
<feature type="region of interest" description="Disordered" evidence="2">
    <location>
        <begin position="646"/>
        <end position="674"/>
    </location>
</feature>
<dbReference type="InterPro" id="IPR001841">
    <property type="entry name" value="Znf_RING"/>
</dbReference>
<dbReference type="OMA" id="HELRNDM"/>
<feature type="region of interest" description="Disordered" evidence="2">
    <location>
        <begin position="309"/>
        <end position="344"/>
    </location>
</feature>
<evidence type="ECO:0000256" key="1">
    <source>
        <dbReference type="PROSITE-ProRule" id="PRU00175"/>
    </source>
</evidence>
<dbReference type="SUPFAM" id="SSF57850">
    <property type="entry name" value="RING/U-box"/>
    <property type="match status" value="1"/>
</dbReference>
<name>A0A7N0TMF6_KALFE</name>
<dbReference type="PANTHER" id="PTHR46519:SF3">
    <property type="entry name" value="RING_U-BOX SUPERFAMILY PROTEIN"/>
    <property type="match status" value="1"/>
</dbReference>
<dbReference type="Gramene" id="Kaladp0039s0687.4.v1.1">
    <property type="protein sequence ID" value="Kaladp0039s0687.4.v1.1"/>
    <property type="gene ID" value="Kaladp0039s0687.v1.1"/>
</dbReference>
<dbReference type="Proteomes" id="UP000594263">
    <property type="component" value="Unplaced"/>
</dbReference>
<accession>A0A7N0TMF6</accession>
<evidence type="ECO:0000313" key="4">
    <source>
        <dbReference type="EnsemblPlants" id="Kaladp0039s0687.1.v1.1"/>
    </source>
</evidence>
<dbReference type="CDD" id="cd16647">
    <property type="entry name" value="mRING-HC-C3HC5_NEU1"/>
    <property type="match status" value="1"/>
</dbReference>
<dbReference type="GO" id="GO:0008270">
    <property type="term" value="F:zinc ion binding"/>
    <property type="evidence" value="ECO:0007669"/>
    <property type="project" value="UniProtKB-KW"/>
</dbReference>
<feature type="compositionally biased region" description="Low complexity" evidence="2">
    <location>
        <begin position="325"/>
        <end position="334"/>
    </location>
</feature>
<sequence>MAIASLHTISVLGDSPRQVPRQILDEGNNRTQASSVLQMWRKIEDVHTGSGVEQRTKALRQRSDEFNDDMSTQTSESNYSEQRAYFEEIDESIGCSSLPEGQSGMKVGGRDVHEKSPAIGDSERKRVRKIFQDWMNCGGSGHSSNSHQMSGSSRAQWLGDNECERVRVVREWVQLTAQDRGSYSDRKAVTEIGAQIEMVRDGLVLNQNEGRPNRVRRKIRRLCGKQALLDLLVKAEKERESELQDLTKHHAVSQFPHRNRIQSLLKSRFLRIRNNMSSEKQKTRSTAAGELGLLRQRHTVSDLREGFLSRTDSSGQSQLVGNFHTSSSSDASATGTIESKTGTKEEITGKIHEQNDSANEQSVFLVVSEQTRHASSGSPTLVNEQALHDDEVNAQQSAGGELIISSPGTVAEEILQENTSNKRSQHHGGHDGEMSSQIEVVIDLSCDPSESINQGRDFRGSSACVNDSGVSMVEDLNLQGHATEDEAMHGQHSDNEDGRMDRVAYIDWRNTINNDMGNNGIMGNVDGLSMDASENEMDDSALSEGHDMWDASESEDSVEEWLQGSSRQTSGAFASLDTFNGSEDDIRTSELNELVGRRRVSNLLESGFRENLNRVLQTYVERQAQASVSWDLNDSTSSPVSEVLHQEQQTENHNGHSVDTFGPYNRSRGPPPHTHREHIWDQIAWTHNMHQPVGFQDWEVINELRLDITTLQLRMNDMQRMLEACMDMQLELQRSIRQEVSAALNRSASPESADTGLADDKSRWELVRKGICCVCGQSNIDSLLYRCGHMCTCTKCANRLFEEKSKCPMCRSPIVEVIRAYSIQQQ</sequence>
<evidence type="ECO:0000256" key="2">
    <source>
        <dbReference type="SAM" id="MobiDB-lite"/>
    </source>
</evidence>
<dbReference type="PANTHER" id="PTHR46519">
    <property type="entry name" value="RING/U-BOX SUPERFAMILY PROTEIN"/>
    <property type="match status" value="1"/>
</dbReference>
<evidence type="ECO:0000259" key="3">
    <source>
        <dbReference type="PROSITE" id="PS50089"/>
    </source>
</evidence>